<evidence type="ECO:0000256" key="1">
    <source>
        <dbReference type="SAM" id="Phobius"/>
    </source>
</evidence>
<sequence length="193" mass="21045">MNKEQFMLRLSGGLSALPPEMRKELLADYEDHFRSGLEHGKSEEEIAFELGSPEELAQEALALRPAAASYPGPEAASHVGGTRAETKRKSSFSPVRLIMLLFWSLLAIPAWLVAWSFAVALGAFVLASLASPLLFAADLLINRTGNTAEFFAVLLLLGIGMLTVGPFLKLIRLLAAAARRYAVWNVTFIMGRN</sequence>
<dbReference type="Pfam" id="PF22564">
    <property type="entry name" value="HAAS"/>
    <property type="match status" value="1"/>
</dbReference>
<keyword evidence="1" id="KW-0472">Membrane</keyword>
<feature type="transmembrane region" description="Helical" evidence="1">
    <location>
        <begin position="97"/>
        <end position="130"/>
    </location>
</feature>
<keyword evidence="1" id="KW-1133">Transmembrane helix</keyword>
<feature type="transmembrane region" description="Helical" evidence="1">
    <location>
        <begin position="150"/>
        <end position="171"/>
    </location>
</feature>
<organism evidence="2 3">
    <name type="scientific">Saccharibacillus alkalitolerans</name>
    <dbReference type="NCBI Taxonomy" id="2705290"/>
    <lineage>
        <taxon>Bacteria</taxon>
        <taxon>Bacillati</taxon>
        <taxon>Bacillota</taxon>
        <taxon>Bacilli</taxon>
        <taxon>Bacillales</taxon>
        <taxon>Paenibacillaceae</taxon>
        <taxon>Saccharibacillus</taxon>
    </lineage>
</organism>
<protein>
    <submittedName>
        <fullName evidence="2">DUF1700 domain-containing protein</fullName>
    </submittedName>
</protein>
<dbReference type="EMBL" id="JAAFGS010000003">
    <property type="protein sequence ID" value="NGZ75531.1"/>
    <property type="molecule type" value="Genomic_DNA"/>
</dbReference>
<evidence type="ECO:0000313" key="2">
    <source>
        <dbReference type="EMBL" id="NGZ75531.1"/>
    </source>
</evidence>
<gene>
    <name evidence="2" type="ORF">GYN08_09370</name>
</gene>
<dbReference type="Proteomes" id="UP000800303">
    <property type="component" value="Unassembled WGS sequence"/>
</dbReference>
<dbReference type="RefSeq" id="WP_166273961.1">
    <property type="nucleotide sequence ID" value="NZ_JAAFGS010000003.1"/>
</dbReference>
<name>A0ABX0F3J4_9BACL</name>
<comment type="caution">
    <text evidence="2">The sequence shown here is derived from an EMBL/GenBank/DDBJ whole genome shotgun (WGS) entry which is preliminary data.</text>
</comment>
<keyword evidence="1" id="KW-0812">Transmembrane</keyword>
<reference evidence="2 3" key="1">
    <citation type="submission" date="2020-01" db="EMBL/GenBank/DDBJ databases">
        <title>Polyphasic characterisation and genomic insights into a novel alkali tolerant bacterium VR-M41.</title>
        <authorList>
            <person name="Vemuluri V.R."/>
        </authorList>
    </citation>
    <scope>NUCLEOTIDE SEQUENCE [LARGE SCALE GENOMIC DNA]</scope>
    <source>
        <strain evidence="2 3">VR-M41</strain>
    </source>
</reference>
<accession>A0ABX0F3J4</accession>
<proteinExistence type="predicted"/>
<keyword evidence="3" id="KW-1185">Reference proteome</keyword>
<evidence type="ECO:0000313" key="3">
    <source>
        <dbReference type="Proteomes" id="UP000800303"/>
    </source>
</evidence>